<dbReference type="SUPFAM" id="SSF101473">
    <property type="entry name" value="DhaL-like"/>
    <property type="match status" value="1"/>
</dbReference>
<evidence type="ECO:0000256" key="3">
    <source>
        <dbReference type="ARBA" id="ARBA00022777"/>
    </source>
</evidence>
<organism evidence="7 8">
    <name type="scientific">Cyclostephanos tholiformis</name>
    <dbReference type="NCBI Taxonomy" id="382380"/>
    <lineage>
        <taxon>Eukaryota</taxon>
        <taxon>Sar</taxon>
        <taxon>Stramenopiles</taxon>
        <taxon>Ochrophyta</taxon>
        <taxon>Bacillariophyta</taxon>
        <taxon>Coscinodiscophyceae</taxon>
        <taxon>Thalassiosirophycidae</taxon>
        <taxon>Stephanodiscales</taxon>
        <taxon>Stephanodiscaceae</taxon>
        <taxon>Cyclostephanos</taxon>
    </lineage>
</organism>
<reference evidence="7 8" key="1">
    <citation type="submission" date="2024-10" db="EMBL/GenBank/DDBJ databases">
        <title>Updated reference genomes for cyclostephanoid diatoms.</title>
        <authorList>
            <person name="Roberts W.R."/>
            <person name="Alverson A.J."/>
        </authorList>
    </citation>
    <scope>NUCLEOTIDE SEQUENCE [LARGE SCALE GENOMIC DNA]</scope>
    <source>
        <strain evidence="7 8">AJA228-03</strain>
    </source>
</reference>
<comment type="caution">
    <text evidence="7">The sequence shown here is derived from an EMBL/GenBank/DDBJ whole genome shotgun (WGS) entry which is preliminary data.</text>
</comment>
<dbReference type="InterPro" id="IPR004007">
    <property type="entry name" value="DhaL_dom"/>
</dbReference>
<dbReference type="InterPro" id="IPR050861">
    <property type="entry name" value="Dihydroxyacetone_Kinase"/>
</dbReference>
<evidence type="ECO:0000256" key="4">
    <source>
        <dbReference type="ARBA" id="ARBA00022840"/>
    </source>
</evidence>
<dbReference type="GO" id="GO:0005524">
    <property type="term" value="F:ATP binding"/>
    <property type="evidence" value="ECO:0007669"/>
    <property type="project" value="UniProtKB-KW"/>
</dbReference>
<keyword evidence="3" id="KW-0418">Kinase</keyword>
<dbReference type="GO" id="GO:0016301">
    <property type="term" value="F:kinase activity"/>
    <property type="evidence" value="ECO:0007669"/>
    <property type="project" value="UniProtKB-KW"/>
</dbReference>
<dbReference type="EMBL" id="JALLPB020000264">
    <property type="protein sequence ID" value="KAL3811386.1"/>
    <property type="molecule type" value="Genomic_DNA"/>
</dbReference>
<accession>A0ABD3RI67</accession>
<dbReference type="InterPro" id="IPR004006">
    <property type="entry name" value="DhaK_dom"/>
</dbReference>
<dbReference type="GO" id="GO:0016773">
    <property type="term" value="F:phosphotransferase activity, alcohol group as acceptor"/>
    <property type="evidence" value="ECO:0007669"/>
    <property type="project" value="UniProtKB-ARBA"/>
</dbReference>
<protein>
    <submittedName>
        <fullName evidence="7">Uncharacterized protein</fullName>
    </submittedName>
</protein>
<evidence type="ECO:0000259" key="6">
    <source>
        <dbReference type="PROSITE" id="PS51481"/>
    </source>
</evidence>
<keyword evidence="1" id="KW-0808">Transferase</keyword>
<evidence type="ECO:0000313" key="8">
    <source>
        <dbReference type="Proteomes" id="UP001530377"/>
    </source>
</evidence>
<keyword evidence="2" id="KW-0547">Nucleotide-binding</keyword>
<dbReference type="InterPro" id="IPR036117">
    <property type="entry name" value="DhaL_dom_sf"/>
</dbReference>
<dbReference type="Gene3D" id="1.25.40.340">
    <property type="match status" value="1"/>
</dbReference>
<dbReference type="Pfam" id="PF02733">
    <property type="entry name" value="Dak1"/>
    <property type="match status" value="1"/>
</dbReference>
<evidence type="ECO:0000259" key="5">
    <source>
        <dbReference type="PROSITE" id="PS51480"/>
    </source>
</evidence>
<name>A0ABD3RI67_9STRA</name>
<dbReference type="PANTHER" id="PTHR28629">
    <property type="entry name" value="TRIOKINASE/FMN CYCLASE"/>
    <property type="match status" value="1"/>
</dbReference>
<dbReference type="Gene3D" id="3.40.50.10440">
    <property type="entry name" value="Dihydroxyacetone kinase, domain 1"/>
    <property type="match status" value="1"/>
</dbReference>
<proteinExistence type="predicted"/>
<dbReference type="SMART" id="SM01120">
    <property type="entry name" value="Dak2"/>
    <property type="match status" value="1"/>
</dbReference>
<evidence type="ECO:0000256" key="1">
    <source>
        <dbReference type="ARBA" id="ARBA00022679"/>
    </source>
</evidence>
<dbReference type="PROSITE" id="PS51481">
    <property type="entry name" value="DHAK"/>
    <property type="match status" value="1"/>
</dbReference>
<keyword evidence="8" id="KW-1185">Reference proteome</keyword>
<dbReference type="PROSITE" id="PS51480">
    <property type="entry name" value="DHAL"/>
    <property type="match status" value="1"/>
</dbReference>
<dbReference type="FunFam" id="1.25.40.340:FF:000002">
    <property type="entry name" value="Dihydroxyacetone kinase, L subunit"/>
    <property type="match status" value="1"/>
</dbReference>
<keyword evidence="4" id="KW-0067">ATP-binding</keyword>
<feature type="domain" description="DhaK" evidence="6">
    <location>
        <begin position="9"/>
        <end position="374"/>
    </location>
</feature>
<dbReference type="Proteomes" id="UP001530377">
    <property type="component" value="Unassembled WGS sequence"/>
</dbReference>
<gene>
    <name evidence="7" type="ORF">ACHAXA_000465</name>
</gene>
<dbReference type="SUPFAM" id="SSF82549">
    <property type="entry name" value="DAK1/DegV-like"/>
    <property type="match status" value="1"/>
</dbReference>
<dbReference type="PANTHER" id="PTHR28629:SF4">
    <property type="entry name" value="TRIOKINASE_FMN CYCLASE"/>
    <property type="match status" value="1"/>
</dbReference>
<dbReference type="Pfam" id="PF02734">
    <property type="entry name" value="Dak2"/>
    <property type="match status" value="1"/>
</dbReference>
<sequence length="633" mass="65549">MKPKKFINDPSNAVDEYISGLLLQYPNRLRKLANHRVLLHPSFDLSPAHHRDAGHPNLDRVSLLSGGGSGHEPSHAGYVGTNMLSGAILGDIFASPPVSSIIAAIRAVTLPRAAGGRGCLLIVKNYTGDRLNFGMACELSRERHGLEVSMCVVADDCAVPRSKGITGARGVAGTVLVHKASGGAAGAGMDLAGVTRIARSVAGRAGSLGVALDAVTVPGASEVNDRVPGGIMEVGLGIHGEAGMRQCSLASCDVIARIMCDSIRDYGREGGGDGGDSEIVPLYNPRDELLLLVNNLGGMSNFEMSLLTRSIVRYLEDDGSGRGGGCRITRVLVGSYMTSFDMRGASATILPLTGWDDAVDVMAYVDADIDAPAWSKVDVWEDVIGRRSSDDEIAEAAAGDAYDEVIASPTPPPNVLIDDFSMVARDVIVKCAEALIDAEPTLTKFDTIVGDGDCGTTMERGAREVLRRLESGSLRIDHPSRLFSDLADAVSASMGGTSGILLELFFRKAGTSLLMPSTGGGGAGITSTDVAIAFREGVSAVSFYGGAREGSRTMLDALLPASAAIVGRGSSGGETDIPGAASAARMGADATAHMELAEAGRSNYLSSDVLVGTPDPGAVAVAVVLEAMAQIIH</sequence>
<dbReference type="Gene3D" id="3.30.1180.20">
    <property type="entry name" value="Dihydroxyacetone kinase, domain 2"/>
    <property type="match status" value="1"/>
</dbReference>
<dbReference type="AlphaFoldDB" id="A0ABD3RI67"/>
<evidence type="ECO:0000256" key="2">
    <source>
        <dbReference type="ARBA" id="ARBA00022741"/>
    </source>
</evidence>
<feature type="domain" description="DhaL" evidence="5">
    <location>
        <begin position="422"/>
        <end position="630"/>
    </location>
</feature>
<dbReference type="FunFam" id="3.40.50.10440:FF:000001">
    <property type="entry name" value="Dihydroxyacetone kinase, DhaK subunit"/>
    <property type="match status" value="1"/>
</dbReference>
<evidence type="ECO:0000313" key="7">
    <source>
        <dbReference type="EMBL" id="KAL3811386.1"/>
    </source>
</evidence>